<name>A0ABQ1PF73_9ENTE</name>
<comment type="caution">
    <text evidence="1">The sequence shown here is derived from an EMBL/GenBank/DDBJ whole genome shotgun (WGS) entry which is preliminary data.</text>
</comment>
<sequence>MSTKVIAKGLSVSLIEEFGLAFLLSELANMGYDKFKEMFLDNPEDNDINIDEIDCVV</sequence>
<dbReference type="RefSeq" id="WP_157894279.1">
    <property type="nucleotide sequence ID" value="NZ_BMKI01000006.1"/>
</dbReference>
<dbReference type="EMBL" id="BMKI01000006">
    <property type="protein sequence ID" value="GGC96036.1"/>
    <property type="molecule type" value="Genomic_DNA"/>
</dbReference>
<proteinExistence type="predicted"/>
<evidence type="ECO:0000313" key="2">
    <source>
        <dbReference type="Proteomes" id="UP000630615"/>
    </source>
</evidence>
<evidence type="ECO:0000313" key="1">
    <source>
        <dbReference type="EMBL" id="GGC96036.1"/>
    </source>
</evidence>
<dbReference type="Proteomes" id="UP000630615">
    <property type="component" value="Unassembled WGS sequence"/>
</dbReference>
<reference evidence="2" key="1">
    <citation type="journal article" date="2019" name="Int. J. Syst. Evol. Microbiol.">
        <title>The Global Catalogue of Microorganisms (GCM) 10K type strain sequencing project: providing services to taxonomists for standard genome sequencing and annotation.</title>
        <authorList>
            <consortium name="The Broad Institute Genomics Platform"/>
            <consortium name="The Broad Institute Genome Sequencing Center for Infectious Disease"/>
            <person name="Wu L."/>
            <person name="Ma J."/>
        </authorList>
    </citation>
    <scope>NUCLEOTIDE SEQUENCE [LARGE SCALE GENOMIC DNA]</scope>
    <source>
        <strain evidence="2">CGMCC 1.15942</strain>
    </source>
</reference>
<accession>A0ABQ1PF73</accession>
<protein>
    <submittedName>
        <fullName evidence="1">Uncharacterized protein</fullName>
    </submittedName>
</protein>
<gene>
    <name evidence="1" type="ORF">GCM10011573_27090</name>
</gene>
<organism evidence="1 2">
    <name type="scientific">Enterococcus wangshanyuanii</name>
    <dbReference type="NCBI Taxonomy" id="2005703"/>
    <lineage>
        <taxon>Bacteria</taxon>
        <taxon>Bacillati</taxon>
        <taxon>Bacillota</taxon>
        <taxon>Bacilli</taxon>
        <taxon>Lactobacillales</taxon>
        <taxon>Enterococcaceae</taxon>
        <taxon>Enterococcus</taxon>
    </lineage>
</organism>
<keyword evidence="2" id="KW-1185">Reference proteome</keyword>